<keyword evidence="1" id="KW-0808">Transferase</keyword>
<dbReference type="Gene3D" id="3.40.30.10">
    <property type="entry name" value="Glutaredoxin"/>
    <property type="match status" value="1"/>
</dbReference>
<sequence length="108" mass="12423">MGKKNLFKTLIDKADNNGNCNICHVPPELSVSDALIRFVEVNPDGILPLIKFDDEKWYSNSEDIVEIIDEKYPQPPHLTTPLYASVYVIFTPLMEFEIVYRNCSNNLF</sequence>
<reference evidence="1 2" key="1">
    <citation type="journal article" date="2018" name="Mol. Plant">
        <title>The genome of Artemisia annua provides insight into the evolution of Asteraceae family and artemisinin biosynthesis.</title>
        <authorList>
            <person name="Shen Q."/>
            <person name="Zhang L."/>
            <person name="Liao Z."/>
            <person name="Wang S."/>
            <person name="Yan T."/>
            <person name="Shi P."/>
            <person name="Liu M."/>
            <person name="Fu X."/>
            <person name="Pan Q."/>
            <person name="Wang Y."/>
            <person name="Lv Z."/>
            <person name="Lu X."/>
            <person name="Zhang F."/>
            <person name="Jiang W."/>
            <person name="Ma Y."/>
            <person name="Chen M."/>
            <person name="Hao X."/>
            <person name="Li L."/>
            <person name="Tang Y."/>
            <person name="Lv G."/>
            <person name="Zhou Y."/>
            <person name="Sun X."/>
            <person name="Brodelius P.E."/>
            <person name="Rose J.K.C."/>
            <person name="Tang K."/>
        </authorList>
    </citation>
    <scope>NUCLEOTIDE SEQUENCE [LARGE SCALE GENOMIC DNA]</scope>
    <source>
        <strain evidence="2">cv. Huhao1</strain>
        <tissue evidence="1">Leaf</tissue>
    </source>
</reference>
<gene>
    <name evidence="1" type="ORF">CTI12_AA211250</name>
</gene>
<dbReference type="Proteomes" id="UP000245207">
    <property type="component" value="Unassembled WGS sequence"/>
</dbReference>
<evidence type="ECO:0000313" key="2">
    <source>
        <dbReference type="Proteomes" id="UP000245207"/>
    </source>
</evidence>
<organism evidence="1 2">
    <name type="scientific">Artemisia annua</name>
    <name type="common">Sweet wormwood</name>
    <dbReference type="NCBI Taxonomy" id="35608"/>
    <lineage>
        <taxon>Eukaryota</taxon>
        <taxon>Viridiplantae</taxon>
        <taxon>Streptophyta</taxon>
        <taxon>Embryophyta</taxon>
        <taxon>Tracheophyta</taxon>
        <taxon>Spermatophyta</taxon>
        <taxon>Magnoliopsida</taxon>
        <taxon>eudicotyledons</taxon>
        <taxon>Gunneridae</taxon>
        <taxon>Pentapetalae</taxon>
        <taxon>asterids</taxon>
        <taxon>campanulids</taxon>
        <taxon>Asterales</taxon>
        <taxon>Asteraceae</taxon>
        <taxon>Asteroideae</taxon>
        <taxon>Anthemideae</taxon>
        <taxon>Artemisiinae</taxon>
        <taxon>Artemisia</taxon>
    </lineage>
</organism>
<accession>A0A2U1NZI9</accession>
<proteinExistence type="predicted"/>
<dbReference type="OrthoDB" id="1935530at2759"/>
<keyword evidence="2" id="KW-1185">Reference proteome</keyword>
<dbReference type="STRING" id="35608.A0A2U1NZI9"/>
<dbReference type="GO" id="GO:0016740">
    <property type="term" value="F:transferase activity"/>
    <property type="evidence" value="ECO:0007669"/>
    <property type="project" value="UniProtKB-KW"/>
</dbReference>
<comment type="caution">
    <text evidence="1">The sequence shown here is derived from an EMBL/GenBank/DDBJ whole genome shotgun (WGS) entry which is preliminary data.</text>
</comment>
<dbReference type="InterPro" id="IPR036249">
    <property type="entry name" value="Thioredoxin-like_sf"/>
</dbReference>
<evidence type="ECO:0000313" key="1">
    <source>
        <dbReference type="EMBL" id="PWA78850.1"/>
    </source>
</evidence>
<dbReference type="AlphaFoldDB" id="A0A2U1NZI9"/>
<name>A0A2U1NZI9_ARTAN</name>
<protein>
    <submittedName>
        <fullName evidence="1">Glutathione S-transferase DHAR2</fullName>
    </submittedName>
</protein>
<dbReference type="EMBL" id="PKPP01001934">
    <property type="protein sequence ID" value="PWA78850.1"/>
    <property type="molecule type" value="Genomic_DNA"/>
</dbReference>
<dbReference type="SUPFAM" id="SSF52833">
    <property type="entry name" value="Thioredoxin-like"/>
    <property type="match status" value="1"/>
</dbReference>